<evidence type="ECO:0000256" key="2">
    <source>
        <dbReference type="ARBA" id="ARBA00012438"/>
    </source>
</evidence>
<dbReference type="InterPro" id="IPR036097">
    <property type="entry name" value="HisK_dim/P_sf"/>
</dbReference>
<dbReference type="RefSeq" id="WP_408156859.1">
    <property type="nucleotide sequence ID" value="NZ_JAQQCL010000035.1"/>
</dbReference>
<dbReference type="EC" id="2.7.13.3" evidence="2"/>
<dbReference type="PRINTS" id="PR00344">
    <property type="entry name" value="BCTRLSENSOR"/>
</dbReference>
<dbReference type="Proteomes" id="UP001629392">
    <property type="component" value="Unassembled WGS sequence"/>
</dbReference>
<feature type="region of interest" description="Disordered" evidence="4">
    <location>
        <begin position="630"/>
        <end position="661"/>
    </location>
</feature>
<comment type="catalytic activity">
    <reaction evidence="1">
        <text>ATP + protein L-histidine = ADP + protein N-phospho-L-histidine.</text>
        <dbReference type="EC" id="2.7.13.3"/>
    </reaction>
</comment>
<accession>A0ABW9EP55</accession>
<reference evidence="7 8" key="1">
    <citation type="journal article" date="2024" name="Chem. Sci.">
        <title>Discovery of megapolipeptins by genome mining of a Burkholderiales bacteria collection.</title>
        <authorList>
            <person name="Paulo B.S."/>
            <person name="Recchia M.J.J."/>
            <person name="Lee S."/>
            <person name="Fergusson C.H."/>
            <person name="Romanowski S.B."/>
            <person name="Hernandez A."/>
            <person name="Krull N."/>
            <person name="Liu D.Y."/>
            <person name="Cavanagh H."/>
            <person name="Bos A."/>
            <person name="Gray C.A."/>
            <person name="Murphy B.T."/>
            <person name="Linington R.G."/>
            <person name="Eustaquio A.S."/>
        </authorList>
    </citation>
    <scope>NUCLEOTIDE SEQUENCE [LARGE SCALE GENOMIC DNA]</scope>
    <source>
        <strain evidence="7 8">RL17-350-BIC-E</strain>
    </source>
</reference>
<dbReference type="InterPro" id="IPR036890">
    <property type="entry name" value="HATPase_C_sf"/>
</dbReference>
<keyword evidence="7" id="KW-0067">ATP-binding</keyword>
<feature type="transmembrane region" description="Helical" evidence="5">
    <location>
        <begin position="359"/>
        <end position="379"/>
    </location>
</feature>
<dbReference type="InterPro" id="IPR005467">
    <property type="entry name" value="His_kinase_dom"/>
</dbReference>
<sequence length="661" mass="71868">MKKERASRILLAARTRRAIARTHAIRCVFLVMLGLSTSVYAEHVWHVVILPGADPTQPAAQQQIQAIRDSIASAAPDGAEFYTDSLDDLRFDDAELMPSFLALMKRKYEQKQVDVVIGLADFALDFTKRYHDEIWPGVPVVISSVAPARQKDIPAEFAYVPVDFDLDGTLALAETLQPNARHLVVVSGVAPLDLRFAQRGADAARARKSRQWAVDVWSGLTVPELQQRLAALDRDTAVLYTTMYRDRTGRTFFPYEVVAPMAKASNAPIYGWYPTYMGHGLAAGSMAGFETNGQLTGALAASILLGKVPPQSATVAASASRCVADVGVIDKLGLRADALPEGCELIDVPPSLWREYRDIVLIALAVVLLQALTIAGLLWQRRRRRIAEDEATLRLDELARAARFASAGELSASIAHEVGQPLGAILSNADAAGMMLQNEPDIDELHSILGDIRRDALRANQVVQRLRALLQKHPLKMDMLDLNSAFEEALTLLGLEARRRRIVIESNPAAENSRVQGDRVQLQQVLLNLAINAMDAMEDTPPADRILSISTRAVGQGYELTVADRGHGIPAGIGERLFDSLYTTKPNGMGLGLSIVRTIVMTHGGRVSAASRYGGGSVFTVWLPSAAEHASSHAREARPGFDNPTEKATLKARPTTQGGHT</sequence>
<keyword evidence="5" id="KW-0472">Membrane</keyword>
<dbReference type="Gene3D" id="1.10.287.130">
    <property type="match status" value="1"/>
</dbReference>
<dbReference type="GO" id="GO:0005524">
    <property type="term" value="F:ATP binding"/>
    <property type="evidence" value="ECO:0007669"/>
    <property type="project" value="UniProtKB-KW"/>
</dbReference>
<name>A0ABW9EP55_9BURK</name>
<keyword evidence="5" id="KW-0812">Transmembrane</keyword>
<feature type="domain" description="Histidine kinase" evidence="6">
    <location>
        <begin position="413"/>
        <end position="627"/>
    </location>
</feature>
<dbReference type="PROSITE" id="PS50109">
    <property type="entry name" value="HIS_KIN"/>
    <property type="match status" value="1"/>
</dbReference>
<dbReference type="InterPro" id="IPR003594">
    <property type="entry name" value="HATPase_dom"/>
</dbReference>
<dbReference type="Gene3D" id="3.30.565.10">
    <property type="entry name" value="Histidine kinase-like ATPase, C-terminal domain"/>
    <property type="match status" value="1"/>
</dbReference>
<keyword evidence="5" id="KW-1133">Transmembrane helix</keyword>
<evidence type="ECO:0000256" key="3">
    <source>
        <dbReference type="ARBA" id="ARBA00022553"/>
    </source>
</evidence>
<proteinExistence type="predicted"/>
<dbReference type="EMBL" id="JAQQCL010000035">
    <property type="protein sequence ID" value="MFM0720845.1"/>
    <property type="molecule type" value="Genomic_DNA"/>
</dbReference>
<dbReference type="SUPFAM" id="SSF47384">
    <property type="entry name" value="Homodimeric domain of signal transducing histidine kinase"/>
    <property type="match status" value="1"/>
</dbReference>
<dbReference type="InterPro" id="IPR003661">
    <property type="entry name" value="HisK_dim/P_dom"/>
</dbReference>
<feature type="compositionally biased region" description="Basic and acidic residues" evidence="4">
    <location>
        <begin position="630"/>
        <end position="649"/>
    </location>
</feature>
<keyword evidence="3" id="KW-0597">Phosphoprotein</keyword>
<evidence type="ECO:0000256" key="1">
    <source>
        <dbReference type="ARBA" id="ARBA00000085"/>
    </source>
</evidence>
<dbReference type="InterPro" id="IPR004358">
    <property type="entry name" value="Sig_transdc_His_kin-like_C"/>
</dbReference>
<evidence type="ECO:0000259" key="6">
    <source>
        <dbReference type="PROSITE" id="PS50109"/>
    </source>
</evidence>
<protein>
    <recommendedName>
        <fullName evidence="2">histidine kinase</fullName>
        <ecNumber evidence="2">2.7.13.3</ecNumber>
    </recommendedName>
</protein>
<dbReference type="SMART" id="SM00388">
    <property type="entry name" value="HisKA"/>
    <property type="match status" value="1"/>
</dbReference>
<keyword evidence="8" id="KW-1185">Reference proteome</keyword>
<evidence type="ECO:0000256" key="4">
    <source>
        <dbReference type="SAM" id="MobiDB-lite"/>
    </source>
</evidence>
<evidence type="ECO:0000313" key="8">
    <source>
        <dbReference type="Proteomes" id="UP001629392"/>
    </source>
</evidence>
<evidence type="ECO:0000313" key="7">
    <source>
        <dbReference type="EMBL" id="MFM0720845.1"/>
    </source>
</evidence>
<dbReference type="PANTHER" id="PTHR43065:SF42">
    <property type="entry name" value="TWO-COMPONENT SENSOR PPRA"/>
    <property type="match status" value="1"/>
</dbReference>
<evidence type="ECO:0000256" key="5">
    <source>
        <dbReference type="SAM" id="Phobius"/>
    </source>
</evidence>
<organism evidence="7 8">
    <name type="scientific">Paraburkholderia strydomiana</name>
    <dbReference type="NCBI Taxonomy" id="1245417"/>
    <lineage>
        <taxon>Bacteria</taxon>
        <taxon>Pseudomonadati</taxon>
        <taxon>Pseudomonadota</taxon>
        <taxon>Betaproteobacteria</taxon>
        <taxon>Burkholderiales</taxon>
        <taxon>Burkholderiaceae</taxon>
        <taxon>Paraburkholderia</taxon>
    </lineage>
</organism>
<keyword evidence="7" id="KW-0547">Nucleotide-binding</keyword>
<dbReference type="Gene3D" id="3.40.50.2300">
    <property type="match status" value="2"/>
</dbReference>
<dbReference type="Pfam" id="PF02518">
    <property type="entry name" value="HATPase_c"/>
    <property type="match status" value="1"/>
</dbReference>
<dbReference type="PANTHER" id="PTHR43065">
    <property type="entry name" value="SENSOR HISTIDINE KINASE"/>
    <property type="match status" value="1"/>
</dbReference>
<comment type="caution">
    <text evidence="7">The sequence shown here is derived from an EMBL/GenBank/DDBJ whole genome shotgun (WGS) entry which is preliminary data.</text>
</comment>
<dbReference type="SMART" id="SM00387">
    <property type="entry name" value="HATPase_c"/>
    <property type="match status" value="1"/>
</dbReference>
<dbReference type="CDD" id="cd00082">
    <property type="entry name" value="HisKA"/>
    <property type="match status" value="1"/>
</dbReference>
<dbReference type="SUPFAM" id="SSF55874">
    <property type="entry name" value="ATPase domain of HSP90 chaperone/DNA topoisomerase II/histidine kinase"/>
    <property type="match status" value="1"/>
</dbReference>
<gene>
    <name evidence="7" type="ORF">PQQ73_31505</name>
</gene>